<feature type="region of interest" description="Disordered" evidence="1">
    <location>
        <begin position="433"/>
        <end position="463"/>
    </location>
</feature>
<feature type="compositionally biased region" description="Low complexity" evidence="1">
    <location>
        <begin position="498"/>
        <end position="514"/>
    </location>
</feature>
<proteinExistence type="predicted"/>
<evidence type="ECO:0000313" key="2">
    <source>
        <dbReference type="EMBL" id="KAH0223426.1"/>
    </source>
</evidence>
<sequence length="595" mass="60705">MHTEYASRSSLQTLTRTDTNADRTVTAVVGALDGSKITVAYPTQVLALDSRMTWSAALPTTIQGLNETCCLVQQTYSPTPVHSPFPMPVDKTNQLDPTGWLYSLAPVENVNVTASQIHSLWGNRSIVLPYTGCNFAPCNVEPQCAEWSPAEAVSEVPYLYDTVTSFVGAAPTAFSHVINTEKTTSTTVASASIAEISINPPQGSVTTSASSLSASQIQQTTPLIAELPSTEQIASQTDMPASIDVGTSSQELPVVTLTSEASAVRGISSNSPGEALSSSVIMFSQQSPDTTAGVKGSATISTETEVVPASNSRVGVAPLSSVVSAEPHVSGTLQGATIIPVVSIGNTDGQNTIEASDNVNTELSIAASSTITMTSTTRETLVIQSTLTVNPLLSNPGQASSPGNAVNTLLGTTSNAVVQVSLGSSLSLVAVSSSTEPTSSDDVSSTDGTSKYHAVSPETTTMTGSEGTSIVIIAGSTASIPVAASNLMTSSLLGQSLPAPSSEQPSGSSDVVSSDAASVQIVTTATAQSTGTPSSTPSITNTAAVTSSSKVGNGTTILPTGVPTSTIEATNDVGHIQAARTETMALVVMILFFFL</sequence>
<reference evidence="2" key="2">
    <citation type="submission" date="2021-08" db="EMBL/GenBank/DDBJ databases">
        <authorList>
            <person name="Gostincar C."/>
            <person name="Sun X."/>
            <person name="Song Z."/>
            <person name="Gunde-Cimerman N."/>
        </authorList>
    </citation>
    <scope>NUCLEOTIDE SEQUENCE</scope>
    <source>
        <strain evidence="2">EXF-8016</strain>
    </source>
</reference>
<dbReference type="AlphaFoldDB" id="A0A9P8GGC7"/>
<feature type="region of interest" description="Disordered" evidence="1">
    <location>
        <begin position="495"/>
        <end position="514"/>
    </location>
</feature>
<protein>
    <submittedName>
        <fullName evidence="2">Uncharacterized protein</fullName>
    </submittedName>
</protein>
<feature type="compositionally biased region" description="Low complexity" evidence="1">
    <location>
        <begin position="433"/>
        <end position="449"/>
    </location>
</feature>
<comment type="caution">
    <text evidence="2">The sequence shown here is derived from an EMBL/GenBank/DDBJ whole genome shotgun (WGS) entry which is preliminary data.</text>
</comment>
<accession>A0A9P8GGC7</accession>
<evidence type="ECO:0000256" key="1">
    <source>
        <dbReference type="SAM" id="MobiDB-lite"/>
    </source>
</evidence>
<organism evidence="2 3">
    <name type="scientific">Aureobasidium melanogenum</name>
    <name type="common">Aureobasidium pullulans var. melanogenum</name>
    <dbReference type="NCBI Taxonomy" id="46634"/>
    <lineage>
        <taxon>Eukaryota</taxon>
        <taxon>Fungi</taxon>
        <taxon>Dikarya</taxon>
        <taxon>Ascomycota</taxon>
        <taxon>Pezizomycotina</taxon>
        <taxon>Dothideomycetes</taxon>
        <taxon>Dothideomycetidae</taxon>
        <taxon>Dothideales</taxon>
        <taxon>Saccotheciaceae</taxon>
        <taxon>Aureobasidium</taxon>
    </lineage>
</organism>
<feature type="non-terminal residue" evidence="2">
    <location>
        <position position="1"/>
    </location>
</feature>
<gene>
    <name evidence="2" type="ORF">KCV03_g4373</name>
</gene>
<dbReference type="Proteomes" id="UP000767238">
    <property type="component" value="Unassembled WGS sequence"/>
</dbReference>
<evidence type="ECO:0000313" key="3">
    <source>
        <dbReference type="Proteomes" id="UP000767238"/>
    </source>
</evidence>
<dbReference type="EMBL" id="JAHFYH010000025">
    <property type="protein sequence ID" value="KAH0223426.1"/>
    <property type="molecule type" value="Genomic_DNA"/>
</dbReference>
<name>A0A9P8GGC7_AURME</name>
<dbReference type="OrthoDB" id="3944128at2759"/>
<reference evidence="2" key="1">
    <citation type="journal article" date="2021" name="J Fungi (Basel)">
        <title>Virulence traits and population genomics of the black yeast Aureobasidium melanogenum.</title>
        <authorList>
            <person name="Cernosa A."/>
            <person name="Sun X."/>
            <person name="Gostincar C."/>
            <person name="Fang C."/>
            <person name="Gunde-Cimerman N."/>
            <person name="Song Z."/>
        </authorList>
    </citation>
    <scope>NUCLEOTIDE SEQUENCE</scope>
    <source>
        <strain evidence="2">EXF-8016</strain>
    </source>
</reference>